<sequence length="186" mass="21697">MNRDYRNRSGEMPGEKRRRVFPLITSKIIPQSSPYSENYNNLMTNTCLSNTNYCGRMTHANELIKYNTGYAPDIYRSYSNISPAKNARTRYANQPMHTFRNIRTTPSYNFIDGYENISNKATDSRIASTNYNTKNGNSQYLTKNYDHRNLNNSENLFQKDQEVDERVIEAALGLIQLSKQPYEKFQ</sequence>
<protein>
    <submittedName>
        <fullName evidence="1">Uncharacterized protein</fullName>
    </submittedName>
</protein>
<organism evidence="1 2">
    <name type="scientific">Astathelohania contejeani</name>
    <dbReference type="NCBI Taxonomy" id="164912"/>
    <lineage>
        <taxon>Eukaryota</taxon>
        <taxon>Fungi</taxon>
        <taxon>Fungi incertae sedis</taxon>
        <taxon>Microsporidia</taxon>
        <taxon>Astathelohaniidae</taxon>
        <taxon>Astathelohania</taxon>
    </lineage>
</organism>
<reference evidence="1 2" key="1">
    <citation type="submission" date="2019-01" db="EMBL/GenBank/DDBJ databases">
        <title>Genomes sequencing and comparative genomics of infectious freshwater microsporidia, Cucumispora dikerogammari and Thelohania contejeani.</title>
        <authorList>
            <person name="Cormier A."/>
            <person name="Giraud I."/>
            <person name="Wattier R."/>
            <person name="Teixeira M."/>
            <person name="Grandjean F."/>
            <person name="Rigaud T."/>
            <person name="Cordaux R."/>
        </authorList>
    </citation>
    <scope>NUCLEOTIDE SEQUENCE [LARGE SCALE GENOMIC DNA]</scope>
    <source>
        <strain evidence="1">T1</strain>
        <tissue evidence="1">Spores</tissue>
    </source>
</reference>
<gene>
    <name evidence="1" type="ORF">TCON_0940</name>
</gene>
<comment type="caution">
    <text evidence="1">The sequence shown here is derived from an EMBL/GenBank/DDBJ whole genome shotgun (WGS) entry which is preliminary data.</text>
</comment>
<accession>A0ABQ7I067</accession>
<evidence type="ECO:0000313" key="1">
    <source>
        <dbReference type="EMBL" id="KAF7683859.1"/>
    </source>
</evidence>
<proteinExistence type="predicted"/>
<evidence type="ECO:0000313" key="2">
    <source>
        <dbReference type="Proteomes" id="UP001516464"/>
    </source>
</evidence>
<dbReference type="EMBL" id="SBIQ01000045">
    <property type="protein sequence ID" value="KAF7683859.1"/>
    <property type="molecule type" value="Genomic_DNA"/>
</dbReference>
<keyword evidence="2" id="KW-1185">Reference proteome</keyword>
<name>A0ABQ7I067_9MICR</name>
<dbReference type="Proteomes" id="UP001516464">
    <property type="component" value="Unassembled WGS sequence"/>
</dbReference>